<reference evidence="1" key="1">
    <citation type="submission" date="2020-02" db="EMBL/GenBank/DDBJ databases">
        <authorList>
            <person name="Meier V. D."/>
        </authorList>
    </citation>
    <scope>NUCLEOTIDE SEQUENCE</scope>
    <source>
        <strain evidence="1">AVDCRST_MAG77</strain>
    </source>
</reference>
<accession>A0A6J4KE55</accession>
<evidence type="ECO:0000313" key="1">
    <source>
        <dbReference type="EMBL" id="CAA9302557.1"/>
    </source>
</evidence>
<dbReference type="PROSITE" id="PS51257">
    <property type="entry name" value="PROKAR_LIPOPROTEIN"/>
    <property type="match status" value="1"/>
</dbReference>
<dbReference type="InterPro" id="IPR006059">
    <property type="entry name" value="SBP"/>
</dbReference>
<dbReference type="Pfam" id="PF01547">
    <property type="entry name" value="SBP_bac_1"/>
    <property type="match status" value="1"/>
</dbReference>
<proteinExistence type="predicted"/>
<dbReference type="AlphaFoldDB" id="A0A6J4KE55"/>
<dbReference type="InterPro" id="IPR006311">
    <property type="entry name" value="TAT_signal"/>
</dbReference>
<name>A0A6J4KE55_9CHLR</name>
<dbReference type="InterPro" id="IPR050490">
    <property type="entry name" value="Bact_solute-bd_prot1"/>
</dbReference>
<gene>
    <name evidence="1" type="ORF">AVDCRST_MAG77-5783</name>
</gene>
<organism evidence="1">
    <name type="scientific">uncultured Chloroflexota bacterium</name>
    <dbReference type="NCBI Taxonomy" id="166587"/>
    <lineage>
        <taxon>Bacteria</taxon>
        <taxon>Bacillati</taxon>
        <taxon>Chloroflexota</taxon>
        <taxon>environmental samples</taxon>
    </lineage>
</organism>
<dbReference type="SUPFAM" id="SSF53850">
    <property type="entry name" value="Periplasmic binding protein-like II"/>
    <property type="match status" value="1"/>
</dbReference>
<dbReference type="PANTHER" id="PTHR43649">
    <property type="entry name" value="ARABINOSE-BINDING PROTEIN-RELATED"/>
    <property type="match status" value="1"/>
</dbReference>
<dbReference type="InterPro" id="IPR019546">
    <property type="entry name" value="TAT_signal_bac_arc"/>
</dbReference>
<dbReference type="EMBL" id="CADCTC010000301">
    <property type="protein sequence ID" value="CAA9302557.1"/>
    <property type="molecule type" value="Genomic_DNA"/>
</dbReference>
<dbReference type="PROSITE" id="PS51318">
    <property type="entry name" value="TAT"/>
    <property type="match status" value="1"/>
</dbReference>
<dbReference type="Gene3D" id="3.40.190.10">
    <property type="entry name" value="Periplasmic binding protein-like II"/>
    <property type="match status" value="1"/>
</dbReference>
<evidence type="ECO:0008006" key="2">
    <source>
        <dbReference type="Google" id="ProtNLM"/>
    </source>
</evidence>
<sequence>MGITRRGFIGGTGAAGGGLLAVACGADGGTASPPAADLTKKETKLTFMFWAPRVDTFQNSAKGFNQRFPKVQIELLQQPSDFHPKLQAMVAAGNPPETWALELQKTQSYARMGAAAPLSSYYKRDRQVRKEDLPELKQKQLSDTKGEIYGTSPNMSGNFIHYNLDLFRQAGLPDPYDLWKQDRWTWDAFLTAVRQLTKRTADGKATQIGSSAGIHRLWMNANGVEEFDSFVAPTKVNYDRPEAIDALSWLADLRLKQQVFVTSAQNELGYRDTRDAFKAGKVAMADFYISEFSLLADISTFSWAVVPYPKKKDYVIDSSGSGLAMSKANKELDVSWEWIKFGMTREGSPVEADNLLFVVEPEGQKRYIENLKKITSMTHQDTIAEAFKKYGRSRLLSVNEPELSKIINDGIAPLWKGEQPAPTVARDITTRANEFIKANPQ</sequence>
<dbReference type="NCBIfam" id="TIGR01409">
    <property type="entry name" value="TAT_signal_seq"/>
    <property type="match status" value="1"/>
</dbReference>
<protein>
    <recommendedName>
        <fullName evidence="2">ABC transporter, substrate-binding protein (Cluster 1, maltose/g3p/polyamine/iron)</fullName>
    </recommendedName>
</protein>
<dbReference type="PANTHER" id="PTHR43649:SF12">
    <property type="entry name" value="DIACETYLCHITOBIOSE BINDING PROTEIN DASA"/>
    <property type="match status" value="1"/>
</dbReference>